<feature type="transmembrane region" description="Helical" evidence="7">
    <location>
        <begin position="146"/>
        <end position="170"/>
    </location>
</feature>
<keyword evidence="11" id="KW-1185">Reference proteome</keyword>
<dbReference type="InterPro" id="IPR011527">
    <property type="entry name" value="ABC1_TM_dom"/>
</dbReference>
<dbReference type="SUPFAM" id="SSF52540">
    <property type="entry name" value="P-loop containing nucleoside triphosphate hydrolases"/>
    <property type="match status" value="1"/>
</dbReference>
<evidence type="ECO:0000256" key="4">
    <source>
        <dbReference type="ARBA" id="ARBA00022840"/>
    </source>
</evidence>
<evidence type="ECO:0000256" key="3">
    <source>
        <dbReference type="ARBA" id="ARBA00022741"/>
    </source>
</evidence>
<evidence type="ECO:0000256" key="5">
    <source>
        <dbReference type="ARBA" id="ARBA00022989"/>
    </source>
</evidence>
<accession>A0A133P9H1</accession>
<dbReference type="Gene3D" id="3.40.50.300">
    <property type="entry name" value="P-loop containing nucleotide triphosphate hydrolases"/>
    <property type="match status" value="1"/>
</dbReference>
<feature type="domain" description="ABC transmembrane type-1" evidence="9">
    <location>
        <begin position="35"/>
        <end position="320"/>
    </location>
</feature>
<keyword evidence="5 7" id="KW-1133">Transmembrane helix</keyword>
<comment type="subcellular location">
    <subcellularLocation>
        <location evidence="1">Cell membrane</location>
        <topology evidence="1">Multi-pass membrane protein</topology>
    </subcellularLocation>
</comment>
<evidence type="ECO:0000256" key="7">
    <source>
        <dbReference type="SAM" id="Phobius"/>
    </source>
</evidence>
<dbReference type="STRING" id="1408287.GCA_000493815_00811"/>
<proteinExistence type="predicted"/>
<evidence type="ECO:0000256" key="6">
    <source>
        <dbReference type="ARBA" id="ARBA00023136"/>
    </source>
</evidence>
<dbReference type="GO" id="GO:0015421">
    <property type="term" value="F:ABC-type oligopeptide transporter activity"/>
    <property type="evidence" value="ECO:0007669"/>
    <property type="project" value="TreeGrafter"/>
</dbReference>
<dbReference type="InterPro" id="IPR027417">
    <property type="entry name" value="P-loop_NTPase"/>
</dbReference>
<dbReference type="Pfam" id="PF00005">
    <property type="entry name" value="ABC_tran"/>
    <property type="match status" value="1"/>
</dbReference>
<dbReference type="eggNOG" id="COG1132">
    <property type="taxonomic scope" value="Bacteria"/>
</dbReference>
<feature type="domain" description="ABC transporter" evidence="8">
    <location>
        <begin position="355"/>
        <end position="563"/>
    </location>
</feature>
<dbReference type="PROSITE" id="PS50929">
    <property type="entry name" value="ABC_TM1F"/>
    <property type="match status" value="1"/>
</dbReference>
<evidence type="ECO:0000259" key="8">
    <source>
        <dbReference type="PROSITE" id="PS50893"/>
    </source>
</evidence>
<gene>
    <name evidence="10" type="ORF">HMPREF3221_00365</name>
</gene>
<dbReference type="InterPro" id="IPR003593">
    <property type="entry name" value="AAA+_ATPase"/>
</dbReference>
<dbReference type="InterPro" id="IPR036640">
    <property type="entry name" value="ABC1_TM_sf"/>
</dbReference>
<evidence type="ECO:0000313" key="11">
    <source>
        <dbReference type="Proteomes" id="UP000070401"/>
    </source>
</evidence>
<feature type="transmembrane region" description="Helical" evidence="7">
    <location>
        <begin position="176"/>
        <end position="195"/>
    </location>
</feature>
<evidence type="ECO:0000259" key="9">
    <source>
        <dbReference type="PROSITE" id="PS50929"/>
    </source>
</evidence>
<keyword evidence="3" id="KW-0547">Nucleotide-binding</keyword>
<reference evidence="11" key="1">
    <citation type="submission" date="2016-01" db="EMBL/GenBank/DDBJ databases">
        <authorList>
            <person name="Mitreva M."/>
            <person name="Pepin K.H."/>
            <person name="Mihindukulasuriya K.A."/>
            <person name="Fulton R."/>
            <person name="Fronick C."/>
            <person name="O'Laughlin M."/>
            <person name="Miner T."/>
            <person name="Herter B."/>
            <person name="Rosa B.A."/>
            <person name="Cordes M."/>
            <person name="Tomlinson C."/>
            <person name="Wollam A."/>
            <person name="Palsikar V.B."/>
            <person name="Mardis E.R."/>
            <person name="Wilson R.K."/>
        </authorList>
    </citation>
    <scope>NUCLEOTIDE SEQUENCE [LARGE SCALE GENOMIC DNA]</scope>
    <source>
        <strain evidence="11">MJR7757B</strain>
    </source>
</reference>
<feature type="transmembrane region" description="Helical" evidence="7">
    <location>
        <begin position="76"/>
        <end position="93"/>
    </location>
</feature>
<organism evidence="10 11">
    <name type="scientific">Fusobacterium nucleatum</name>
    <dbReference type="NCBI Taxonomy" id="851"/>
    <lineage>
        <taxon>Bacteria</taxon>
        <taxon>Fusobacteriati</taxon>
        <taxon>Fusobacteriota</taxon>
        <taxon>Fusobacteriia</taxon>
        <taxon>Fusobacteriales</taxon>
        <taxon>Fusobacteriaceae</taxon>
        <taxon>Fusobacterium</taxon>
    </lineage>
</organism>
<dbReference type="PATRIC" id="fig|851.8.peg.366"/>
<evidence type="ECO:0000313" key="10">
    <source>
        <dbReference type="EMBL" id="KXA25120.1"/>
    </source>
</evidence>
<dbReference type="GO" id="GO:0005524">
    <property type="term" value="F:ATP binding"/>
    <property type="evidence" value="ECO:0007669"/>
    <property type="project" value="UniProtKB-KW"/>
</dbReference>
<dbReference type="PROSITE" id="PS50893">
    <property type="entry name" value="ABC_TRANSPORTER_2"/>
    <property type="match status" value="1"/>
</dbReference>
<dbReference type="PROSITE" id="PS00211">
    <property type="entry name" value="ABC_TRANSPORTER_1"/>
    <property type="match status" value="1"/>
</dbReference>
<dbReference type="EMBL" id="LRPY01000034">
    <property type="protein sequence ID" value="KXA25120.1"/>
    <property type="molecule type" value="Genomic_DNA"/>
</dbReference>
<dbReference type="Proteomes" id="UP000070401">
    <property type="component" value="Unassembled WGS sequence"/>
</dbReference>
<dbReference type="GO" id="GO:0005886">
    <property type="term" value="C:plasma membrane"/>
    <property type="evidence" value="ECO:0007669"/>
    <property type="project" value="UniProtKB-SubCell"/>
</dbReference>
<keyword evidence="4 10" id="KW-0067">ATP-binding</keyword>
<feature type="transmembrane region" description="Helical" evidence="7">
    <location>
        <begin position="26"/>
        <end position="56"/>
    </location>
</feature>
<dbReference type="InterPro" id="IPR017871">
    <property type="entry name" value="ABC_transporter-like_CS"/>
</dbReference>
<sequence length="563" mass="63426">MKIMKNRSTFNIVSNLLKLLDSLWKFMTIAVSTGVIGFIFSFCITLFGAYAFLSVIPATKDSLKYVFGGGYSTQTYFYAMIFCGFFRAILHYLEQFTNHYIAFHILAEIRVKLFKIMRKLAPAKMENKNQGNLISMITSDIELLEVFYAHTISPVLIAFFTSIFLFLYFFQLNYIYALYMLFAQFIVGIVVPYIAHKRSAKSGIEVRNKLGKLNDEFLDKLKGIREIIQYSQGKKILKKIDEITSSLGKNQKDLRNKASEVQMMVDSAIIILSIAQLLLSLFLISKGLVSIEATILAGVLQVGSFAPYINLAALGNILAQTFASGERVLNLMDEKPAVSDNVSIINDDITENDDILIDNISYSYENTDNKILKDFSLKIKKGQLTGIMGPSGCGKSTLLKLIMRFWDVDSGKIVLDRKDVKATPLKNLYQKFNYMTQSTSLFIGNIRDNLLVAKSDATDEEIYTALKKASFYDYIMSLPDKLDSVVEEGGKNFSGGERQRIGLARAFLANREFFLLDEPTSNLDILNEAIILKSLADEAKDKTVILVSHRESTLSICNNIFKI</sequence>
<dbReference type="PANTHER" id="PTHR43394:SF1">
    <property type="entry name" value="ATP-BINDING CASSETTE SUB-FAMILY B MEMBER 10, MITOCHONDRIAL"/>
    <property type="match status" value="1"/>
</dbReference>
<keyword evidence="6 7" id="KW-0472">Membrane</keyword>
<feature type="transmembrane region" description="Helical" evidence="7">
    <location>
        <begin position="264"/>
        <end position="284"/>
    </location>
</feature>
<dbReference type="Pfam" id="PF00664">
    <property type="entry name" value="ABC_membrane"/>
    <property type="match status" value="1"/>
</dbReference>
<dbReference type="InterPro" id="IPR039421">
    <property type="entry name" value="Type_1_exporter"/>
</dbReference>
<dbReference type="Gene3D" id="1.20.1560.10">
    <property type="entry name" value="ABC transporter type 1, transmembrane domain"/>
    <property type="match status" value="1"/>
</dbReference>
<dbReference type="SUPFAM" id="SSF90123">
    <property type="entry name" value="ABC transporter transmembrane region"/>
    <property type="match status" value="1"/>
</dbReference>
<keyword evidence="2 7" id="KW-0812">Transmembrane</keyword>
<dbReference type="InterPro" id="IPR003439">
    <property type="entry name" value="ABC_transporter-like_ATP-bd"/>
</dbReference>
<protein>
    <submittedName>
        <fullName evidence="10">ABC transporter, ATP-binding protein</fullName>
    </submittedName>
</protein>
<name>A0A133P9H1_FUSNU</name>
<dbReference type="SMART" id="SM00382">
    <property type="entry name" value="AAA"/>
    <property type="match status" value="1"/>
</dbReference>
<dbReference type="PANTHER" id="PTHR43394">
    <property type="entry name" value="ATP-DEPENDENT PERMEASE MDL1, MITOCHONDRIAL"/>
    <property type="match status" value="1"/>
</dbReference>
<evidence type="ECO:0000256" key="2">
    <source>
        <dbReference type="ARBA" id="ARBA00022692"/>
    </source>
</evidence>
<dbReference type="AlphaFoldDB" id="A0A133P9H1"/>
<comment type="caution">
    <text evidence="10">The sequence shown here is derived from an EMBL/GenBank/DDBJ whole genome shotgun (WGS) entry which is preliminary data.</text>
</comment>
<evidence type="ECO:0000256" key="1">
    <source>
        <dbReference type="ARBA" id="ARBA00004651"/>
    </source>
</evidence>
<dbReference type="GO" id="GO:0016887">
    <property type="term" value="F:ATP hydrolysis activity"/>
    <property type="evidence" value="ECO:0007669"/>
    <property type="project" value="InterPro"/>
</dbReference>